<accession>A0ABQ5E3C1</accession>
<name>A0ABQ5E3C1_9ASTR</name>
<gene>
    <name evidence="2" type="ORF">Tco_0953776</name>
</gene>
<proteinExistence type="predicted"/>
<keyword evidence="1" id="KW-0175">Coiled coil</keyword>
<evidence type="ECO:0000313" key="2">
    <source>
        <dbReference type="EMBL" id="GJT45061.1"/>
    </source>
</evidence>
<sequence>MQALILPVSHEDITMVNVQDDVDNEMFDVNALDGKEVFVQNENVVEEDKGKAIMIEEPIKSLKKKDLIRLDEEAAKRLQAEFDKEERLARDKAEEEKINEANIAWDDIQAKVNADYHLAERLQAKDQEQFTIKEKATLFKELLEQ</sequence>
<reference evidence="2" key="1">
    <citation type="journal article" date="2022" name="Int. J. Mol. Sci.">
        <title>Draft Genome of Tanacetum Coccineum: Genomic Comparison of Closely Related Tanacetum-Family Plants.</title>
        <authorList>
            <person name="Yamashiro T."/>
            <person name="Shiraishi A."/>
            <person name="Nakayama K."/>
            <person name="Satake H."/>
        </authorList>
    </citation>
    <scope>NUCLEOTIDE SEQUENCE</scope>
</reference>
<reference evidence="2" key="2">
    <citation type="submission" date="2022-01" db="EMBL/GenBank/DDBJ databases">
        <authorList>
            <person name="Yamashiro T."/>
            <person name="Shiraishi A."/>
            <person name="Satake H."/>
            <person name="Nakayama K."/>
        </authorList>
    </citation>
    <scope>NUCLEOTIDE SEQUENCE</scope>
</reference>
<dbReference type="Proteomes" id="UP001151760">
    <property type="component" value="Unassembled WGS sequence"/>
</dbReference>
<dbReference type="EMBL" id="BQNB010015867">
    <property type="protein sequence ID" value="GJT45061.1"/>
    <property type="molecule type" value="Genomic_DNA"/>
</dbReference>
<protein>
    <recommendedName>
        <fullName evidence="4">Clathrin light chain</fullName>
    </recommendedName>
</protein>
<evidence type="ECO:0008006" key="4">
    <source>
        <dbReference type="Google" id="ProtNLM"/>
    </source>
</evidence>
<organism evidence="2 3">
    <name type="scientific">Tanacetum coccineum</name>
    <dbReference type="NCBI Taxonomy" id="301880"/>
    <lineage>
        <taxon>Eukaryota</taxon>
        <taxon>Viridiplantae</taxon>
        <taxon>Streptophyta</taxon>
        <taxon>Embryophyta</taxon>
        <taxon>Tracheophyta</taxon>
        <taxon>Spermatophyta</taxon>
        <taxon>Magnoliopsida</taxon>
        <taxon>eudicotyledons</taxon>
        <taxon>Gunneridae</taxon>
        <taxon>Pentapetalae</taxon>
        <taxon>asterids</taxon>
        <taxon>campanulids</taxon>
        <taxon>Asterales</taxon>
        <taxon>Asteraceae</taxon>
        <taxon>Asteroideae</taxon>
        <taxon>Anthemideae</taxon>
        <taxon>Anthemidinae</taxon>
        <taxon>Tanacetum</taxon>
    </lineage>
</organism>
<feature type="coiled-coil region" evidence="1">
    <location>
        <begin position="68"/>
        <end position="95"/>
    </location>
</feature>
<evidence type="ECO:0000256" key="1">
    <source>
        <dbReference type="SAM" id="Coils"/>
    </source>
</evidence>
<comment type="caution">
    <text evidence="2">The sequence shown here is derived from an EMBL/GenBank/DDBJ whole genome shotgun (WGS) entry which is preliminary data.</text>
</comment>
<evidence type="ECO:0000313" key="3">
    <source>
        <dbReference type="Proteomes" id="UP001151760"/>
    </source>
</evidence>
<keyword evidence="3" id="KW-1185">Reference proteome</keyword>